<name>A0A1V4J472_PATFA</name>
<accession>A0A1V4J472</accession>
<dbReference type="AlphaFoldDB" id="A0A1V4J472"/>
<dbReference type="Proteomes" id="UP000190648">
    <property type="component" value="Unassembled WGS sequence"/>
</dbReference>
<evidence type="ECO:0000256" key="1">
    <source>
        <dbReference type="SAM" id="MobiDB-lite"/>
    </source>
</evidence>
<proteinExistence type="predicted"/>
<sequence>MNSYVLRQVSLRLKLDVWGECYRKTPEKTMFHLSSENMYYDPTLGSSHDLTNEETDFGDGPRQTHKGVSDVFVL</sequence>
<evidence type="ECO:0000313" key="2">
    <source>
        <dbReference type="EMBL" id="OPJ66805.1"/>
    </source>
</evidence>
<reference evidence="2 3" key="1">
    <citation type="submission" date="2016-02" db="EMBL/GenBank/DDBJ databases">
        <title>Band-tailed pigeon sequencing and assembly.</title>
        <authorList>
            <person name="Soares A.E."/>
            <person name="Novak B.J."/>
            <person name="Rice E.S."/>
            <person name="O'Connell B."/>
            <person name="Chang D."/>
            <person name="Weber S."/>
            <person name="Shapiro B."/>
        </authorList>
    </citation>
    <scope>NUCLEOTIDE SEQUENCE [LARGE SCALE GENOMIC DNA]</scope>
    <source>
        <strain evidence="2">BTP2013</strain>
        <tissue evidence="2">Blood</tissue>
    </source>
</reference>
<organism evidence="2 3">
    <name type="scientific">Patagioenas fasciata monilis</name>
    <dbReference type="NCBI Taxonomy" id="372326"/>
    <lineage>
        <taxon>Eukaryota</taxon>
        <taxon>Metazoa</taxon>
        <taxon>Chordata</taxon>
        <taxon>Craniata</taxon>
        <taxon>Vertebrata</taxon>
        <taxon>Euteleostomi</taxon>
        <taxon>Archelosauria</taxon>
        <taxon>Archosauria</taxon>
        <taxon>Dinosauria</taxon>
        <taxon>Saurischia</taxon>
        <taxon>Theropoda</taxon>
        <taxon>Coelurosauria</taxon>
        <taxon>Aves</taxon>
        <taxon>Neognathae</taxon>
        <taxon>Neoaves</taxon>
        <taxon>Columbimorphae</taxon>
        <taxon>Columbiformes</taxon>
        <taxon>Columbidae</taxon>
        <taxon>Patagioenas</taxon>
    </lineage>
</organism>
<gene>
    <name evidence="2" type="ORF">AV530_016788</name>
</gene>
<feature type="region of interest" description="Disordered" evidence="1">
    <location>
        <begin position="50"/>
        <end position="74"/>
    </location>
</feature>
<dbReference type="EMBL" id="LSYS01009367">
    <property type="protein sequence ID" value="OPJ66805.1"/>
    <property type="molecule type" value="Genomic_DNA"/>
</dbReference>
<protein>
    <submittedName>
        <fullName evidence="2">Uncharacterized protein</fullName>
    </submittedName>
</protein>
<keyword evidence="3" id="KW-1185">Reference proteome</keyword>
<evidence type="ECO:0000313" key="3">
    <source>
        <dbReference type="Proteomes" id="UP000190648"/>
    </source>
</evidence>
<comment type="caution">
    <text evidence="2">The sequence shown here is derived from an EMBL/GenBank/DDBJ whole genome shotgun (WGS) entry which is preliminary data.</text>
</comment>